<gene>
    <name evidence="2" type="ordered locus">AALP_Aa1g256700</name>
</gene>
<proteinExistence type="predicted"/>
<dbReference type="Pfam" id="PF02713">
    <property type="entry name" value="DUF220"/>
    <property type="match status" value="1"/>
</dbReference>
<evidence type="ECO:0000313" key="2">
    <source>
        <dbReference type="EMBL" id="KFK44439.1"/>
    </source>
</evidence>
<dbReference type="PANTHER" id="PTHR31385:SF2">
    <property type="entry name" value="DUF220 DOMAIN-CONTAINING PROTEIN-RELATED"/>
    <property type="match status" value="1"/>
</dbReference>
<sequence>MGIFPEFGAWINKNIQQPLLMAEFRRLENGKSSSATEKDTNIQEPWYWDPFVDPKVKADAMKSGDLASMPLFAVDPKYFDRAEVTTQVRLWTVLNHKHPWHDAPPMVKVKTEKGICHLNIEYTLGWPPQGVYEMLTNPRNVPFFHLFDGEDFPQRLENKSTKVLKKDGPRQITEVDKFLRWKLFSWSGGVPIHLIIDENHQNLTAKYKKEKMKYMKVFEGSWKVEPLYVDQERLLSTPSVAH</sequence>
<dbReference type="OrthoDB" id="1089604at2759"/>
<dbReference type="OMA" id="EHVIMIN"/>
<dbReference type="Proteomes" id="UP000029120">
    <property type="component" value="Chromosome 1"/>
</dbReference>
<dbReference type="InterPro" id="IPR003863">
    <property type="entry name" value="DUF220"/>
</dbReference>
<name>A0A087HQN7_ARAAL</name>
<accession>A0A087HQN7</accession>
<reference evidence="3" key="1">
    <citation type="journal article" date="2015" name="Nat. Plants">
        <title>Genome expansion of Arabis alpina linked with retrotransposition and reduced symmetric DNA methylation.</title>
        <authorList>
            <person name="Willing E.M."/>
            <person name="Rawat V."/>
            <person name="Mandakova T."/>
            <person name="Maumus F."/>
            <person name="James G.V."/>
            <person name="Nordstroem K.J."/>
            <person name="Becker C."/>
            <person name="Warthmann N."/>
            <person name="Chica C."/>
            <person name="Szarzynska B."/>
            <person name="Zytnicki M."/>
            <person name="Albani M.C."/>
            <person name="Kiefer C."/>
            <person name="Bergonzi S."/>
            <person name="Castaings L."/>
            <person name="Mateos J.L."/>
            <person name="Berns M.C."/>
            <person name="Bujdoso N."/>
            <person name="Piofczyk T."/>
            <person name="de Lorenzo L."/>
            <person name="Barrero-Sicilia C."/>
            <person name="Mateos I."/>
            <person name="Piednoel M."/>
            <person name="Hagmann J."/>
            <person name="Chen-Min-Tao R."/>
            <person name="Iglesias-Fernandez R."/>
            <person name="Schuster S.C."/>
            <person name="Alonso-Blanco C."/>
            <person name="Roudier F."/>
            <person name="Carbonero P."/>
            <person name="Paz-Ares J."/>
            <person name="Davis S.J."/>
            <person name="Pecinka A."/>
            <person name="Quesneville H."/>
            <person name="Colot V."/>
            <person name="Lysak M.A."/>
            <person name="Weigel D."/>
            <person name="Coupland G."/>
            <person name="Schneeberger K."/>
        </authorList>
    </citation>
    <scope>NUCLEOTIDE SEQUENCE [LARGE SCALE GENOMIC DNA]</scope>
    <source>
        <strain evidence="3">cv. Pajares</strain>
    </source>
</reference>
<protein>
    <recommendedName>
        <fullName evidence="1">DUF220 domain-containing protein</fullName>
    </recommendedName>
</protein>
<dbReference type="EMBL" id="CM002869">
    <property type="protein sequence ID" value="KFK44439.1"/>
    <property type="molecule type" value="Genomic_DNA"/>
</dbReference>
<evidence type="ECO:0000259" key="1">
    <source>
        <dbReference type="Pfam" id="PF02713"/>
    </source>
</evidence>
<organism evidence="2 3">
    <name type="scientific">Arabis alpina</name>
    <name type="common">Alpine rock-cress</name>
    <dbReference type="NCBI Taxonomy" id="50452"/>
    <lineage>
        <taxon>Eukaryota</taxon>
        <taxon>Viridiplantae</taxon>
        <taxon>Streptophyta</taxon>
        <taxon>Embryophyta</taxon>
        <taxon>Tracheophyta</taxon>
        <taxon>Spermatophyta</taxon>
        <taxon>Magnoliopsida</taxon>
        <taxon>eudicotyledons</taxon>
        <taxon>Gunneridae</taxon>
        <taxon>Pentapetalae</taxon>
        <taxon>rosids</taxon>
        <taxon>malvids</taxon>
        <taxon>Brassicales</taxon>
        <taxon>Brassicaceae</taxon>
        <taxon>Arabideae</taxon>
        <taxon>Arabis</taxon>
    </lineage>
</organism>
<dbReference type="Gramene" id="KFK44439">
    <property type="protein sequence ID" value="KFK44439"/>
    <property type="gene ID" value="AALP_AA1G256700"/>
</dbReference>
<keyword evidence="3" id="KW-1185">Reference proteome</keyword>
<dbReference type="AlphaFoldDB" id="A0A087HQN7"/>
<dbReference type="PANTHER" id="PTHR31385">
    <property type="entry name" value="PUTATIVE (DUF220)-RELATED"/>
    <property type="match status" value="1"/>
</dbReference>
<feature type="domain" description="DUF220" evidence="1">
    <location>
        <begin position="187"/>
        <end position="234"/>
    </location>
</feature>
<evidence type="ECO:0000313" key="3">
    <source>
        <dbReference type="Proteomes" id="UP000029120"/>
    </source>
</evidence>